<dbReference type="STRING" id="652787.SAMN05216490_4327"/>
<keyword evidence="1" id="KW-0812">Transmembrane</keyword>
<organism evidence="2 3">
    <name type="scientific">Mucilaginibacter mallensis</name>
    <dbReference type="NCBI Taxonomy" id="652787"/>
    <lineage>
        <taxon>Bacteria</taxon>
        <taxon>Pseudomonadati</taxon>
        <taxon>Bacteroidota</taxon>
        <taxon>Sphingobacteriia</taxon>
        <taxon>Sphingobacteriales</taxon>
        <taxon>Sphingobacteriaceae</taxon>
        <taxon>Mucilaginibacter</taxon>
    </lineage>
</organism>
<protein>
    <submittedName>
        <fullName evidence="2">Uncharacterized protein</fullName>
    </submittedName>
</protein>
<accession>A0A1H2BT31</accession>
<sequence>MKPINTVKIFFYLAVLLFVAKPFMGYSIFYVDHQVTQPGNILVKIFSQRKPEDLEDAKIVAADIHHKLTNPPVLLSIMALLGLLFPALYKRAIDINNSFINNMNVALVPVHQPYFLSGKLTI</sequence>
<dbReference type="OrthoDB" id="799200at2"/>
<gene>
    <name evidence="2" type="ORF">SAMN05216490_4327</name>
</gene>
<feature type="transmembrane region" description="Helical" evidence="1">
    <location>
        <begin position="9"/>
        <end position="29"/>
    </location>
</feature>
<evidence type="ECO:0000313" key="3">
    <source>
        <dbReference type="Proteomes" id="UP000199679"/>
    </source>
</evidence>
<keyword evidence="1" id="KW-1133">Transmembrane helix</keyword>
<keyword evidence="1" id="KW-0472">Membrane</keyword>
<dbReference type="EMBL" id="LT629740">
    <property type="protein sequence ID" value="SDT61284.1"/>
    <property type="molecule type" value="Genomic_DNA"/>
</dbReference>
<feature type="transmembrane region" description="Helical" evidence="1">
    <location>
        <begin position="73"/>
        <end position="89"/>
    </location>
</feature>
<dbReference type="RefSeq" id="WP_091377997.1">
    <property type="nucleotide sequence ID" value="NZ_LT629740.1"/>
</dbReference>
<reference evidence="2 3" key="1">
    <citation type="submission" date="2016-10" db="EMBL/GenBank/DDBJ databases">
        <authorList>
            <person name="de Groot N.N."/>
        </authorList>
    </citation>
    <scope>NUCLEOTIDE SEQUENCE [LARGE SCALE GENOMIC DNA]</scope>
    <source>
        <strain evidence="2 3">MP1X4</strain>
    </source>
</reference>
<proteinExistence type="predicted"/>
<evidence type="ECO:0000256" key="1">
    <source>
        <dbReference type="SAM" id="Phobius"/>
    </source>
</evidence>
<keyword evidence="3" id="KW-1185">Reference proteome</keyword>
<evidence type="ECO:0000313" key="2">
    <source>
        <dbReference type="EMBL" id="SDT61284.1"/>
    </source>
</evidence>
<dbReference type="Proteomes" id="UP000199679">
    <property type="component" value="Chromosome I"/>
</dbReference>
<name>A0A1H2BT31_MUCMA</name>
<dbReference type="AlphaFoldDB" id="A0A1H2BT31"/>